<evidence type="ECO:0000313" key="5">
    <source>
        <dbReference type="Proteomes" id="UP000553957"/>
    </source>
</evidence>
<evidence type="ECO:0000256" key="1">
    <source>
        <dbReference type="SAM" id="Phobius"/>
    </source>
</evidence>
<organism evidence="3 4">
    <name type="scientific">Kribbella sandramycini</name>
    <dbReference type="NCBI Taxonomy" id="60450"/>
    <lineage>
        <taxon>Bacteria</taxon>
        <taxon>Bacillati</taxon>
        <taxon>Actinomycetota</taxon>
        <taxon>Actinomycetes</taxon>
        <taxon>Propionibacteriales</taxon>
        <taxon>Kribbellaceae</taxon>
        <taxon>Kribbella</taxon>
    </lineage>
</organism>
<comment type="caution">
    <text evidence="3">The sequence shown here is derived from an EMBL/GenBank/DDBJ whole genome shotgun (WGS) entry which is preliminary data.</text>
</comment>
<keyword evidence="4" id="KW-1185">Reference proteome</keyword>
<feature type="transmembrane region" description="Helical" evidence="1">
    <location>
        <begin position="143"/>
        <end position="161"/>
    </location>
</feature>
<keyword evidence="1" id="KW-0472">Membrane</keyword>
<keyword evidence="1" id="KW-0812">Transmembrane</keyword>
<evidence type="ECO:0000313" key="2">
    <source>
        <dbReference type="EMBL" id="MBB6567047.1"/>
    </source>
</evidence>
<dbReference type="RefSeq" id="WP_171678007.1">
    <property type="nucleotide sequence ID" value="NZ_BAAAGT010000008.1"/>
</dbReference>
<reference evidence="3 4" key="1">
    <citation type="submission" date="2020-05" db="EMBL/GenBank/DDBJ databases">
        <title>Genome sequence of Kribbella sandramycini ATCC 39419.</title>
        <authorList>
            <person name="Maclea K.S."/>
            <person name="Fair J.L."/>
        </authorList>
    </citation>
    <scope>NUCLEOTIDE SEQUENCE [LARGE SCALE GENOMIC DNA]</scope>
    <source>
        <strain evidence="3 4">ATCC 39419</strain>
    </source>
</reference>
<keyword evidence="1" id="KW-1133">Transmembrane helix</keyword>
<feature type="transmembrane region" description="Helical" evidence="1">
    <location>
        <begin position="83"/>
        <end position="105"/>
    </location>
</feature>
<name>A0A7Y4L5I5_9ACTN</name>
<accession>A0A7Y4L5I5</accession>
<proteinExistence type="predicted"/>
<feature type="transmembrane region" description="Helical" evidence="1">
    <location>
        <begin position="12"/>
        <end position="30"/>
    </location>
</feature>
<sequence length="162" mass="16800">MTAYENLGKSVGRVGCLGLIGMVLCFVAALQGGPSIAGAVAPLLGNSETVARHIGFFWGLLPAPLGILLLVFGGRIHPVIRRVLGLGLILWCLSGVLLLPLGPAADFDPAARATMNQFAFSWFCAIGAIFLAMLIARKLSAKGAVITSALMFVLGYSAALFG</sequence>
<dbReference type="Proteomes" id="UP000534306">
    <property type="component" value="Unassembled WGS sequence"/>
</dbReference>
<feature type="transmembrane region" description="Helical" evidence="1">
    <location>
        <begin position="117"/>
        <end position="136"/>
    </location>
</feature>
<reference evidence="2 5" key="2">
    <citation type="submission" date="2020-08" db="EMBL/GenBank/DDBJ databases">
        <title>Sequencing the genomes of 1000 actinobacteria strains.</title>
        <authorList>
            <person name="Klenk H.-P."/>
        </authorList>
    </citation>
    <scope>NUCLEOTIDE SEQUENCE [LARGE SCALE GENOMIC DNA]</scope>
    <source>
        <strain evidence="2 5">DSM 15626</strain>
    </source>
</reference>
<dbReference type="EMBL" id="JABJRC010000009">
    <property type="protein sequence ID" value="NOL44768.1"/>
    <property type="molecule type" value="Genomic_DNA"/>
</dbReference>
<dbReference type="EMBL" id="JACHKF010000001">
    <property type="protein sequence ID" value="MBB6567047.1"/>
    <property type="molecule type" value="Genomic_DNA"/>
</dbReference>
<dbReference type="Proteomes" id="UP000553957">
    <property type="component" value="Unassembled WGS sequence"/>
</dbReference>
<feature type="transmembrane region" description="Helical" evidence="1">
    <location>
        <begin position="50"/>
        <end position="71"/>
    </location>
</feature>
<dbReference type="AlphaFoldDB" id="A0A7Y4L5I5"/>
<protein>
    <submittedName>
        <fullName evidence="3">Uncharacterized protein</fullName>
    </submittedName>
</protein>
<evidence type="ECO:0000313" key="3">
    <source>
        <dbReference type="EMBL" id="NOL44768.1"/>
    </source>
</evidence>
<gene>
    <name evidence="2" type="ORF">HNR71_002684</name>
    <name evidence="3" type="ORF">HPO96_31410</name>
</gene>
<evidence type="ECO:0000313" key="4">
    <source>
        <dbReference type="Proteomes" id="UP000534306"/>
    </source>
</evidence>